<dbReference type="EMBL" id="CP092863">
    <property type="protein sequence ID" value="UYV61939.1"/>
    <property type="molecule type" value="Genomic_DNA"/>
</dbReference>
<comment type="similarity">
    <text evidence="1">Belongs to the helicase family.</text>
</comment>
<keyword evidence="1" id="KW-0347">Helicase</keyword>
<sequence>MKATDDGNGDLYFLDAPGGTGKPFLMLVVLVTVRARSDIALAVASSGIAFTLLDCNIDCNIAKTPQWPKFYHHRKSSTGPKSQWRQIHLTTNIISVTLSHRKTNLSTKYSLSSLLTKRIVNEAILQLQMQFKSIDSVTNADEATNYPIEFLNFLDVPSLPPHNLRLKVGSVVIMFRHINQSKLCNRTRLVVSKLMKNVIYVTILNEKFEGEEVPIPRIPMIPNDMPFEFKRLQFRSALHSP</sequence>
<keyword evidence="1" id="KW-0067">ATP-binding</keyword>
<name>A0ABY6JZF5_9ARAC</name>
<gene>
    <name evidence="4" type="ORF">LAZ67_1007109</name>
</gene>
<dbReference type="Pfam" id="PF21530">
    <property type="entry name" value="Pif1_2B_dom"/>
    <property type="match status" value="1"/>
</dbReference>
<keyword evidence="1" id="KW-0234">DNA repair</keyword>
<dbReference type="InterPro" id="IPR010285">
    <property type="entry name" value="DNA_helicase_pif1-like_DEAD"/>
</dbReference>
<comment type="cofactor">
    <cofactor evidence="1">
        <name>Mg(2+)</name>
        <dbReference type="ChEBI" id="CHEBI:18420"/>
    </cofactor>
</comment>
<keyword evidence="5" id="KW-1185">Reference proteome</keyword>
<evidence type="ECO:0000256" key="1">
    <source>
        <dbReference type="RuleBase" id="RU363044"/>
    </source>
</evidence>
<keyword evidence="1" id="KW-0547">Nucleotide-binding</keyword>
<reference evidence="4 5" key="1">
    <citation type="submission" date="2022-01" db="EMBL/GenBank/DDBJ databases">
        <title>A chromosomal length assembly of Cordylochernes scorpioides.</title>
        <authorList>
            <person name="Zeh D."/>
            <person name="Zeh J."/>
        </authorList>
    </citation>
    <scope>NUCLEOTIDE SEQUENCE [LARGE SCALE GENOMIC DNA]</scope>
    <source>
        <strain evidence="4">IN4F17</strain>
        <tissue evidence="4">Whole Body</tissue>
    </source>
</reference>
<feature type="domain" description="DNA helicase Pif1-like DEAD-box helicase" evidence="2">
    <location>
        <begin position="5"/>
        <end position="54"/>
    </location>
</feature>
<dbReference type="Pfam" id="PF05970">
    <property type="entry name" value="PIF1"/>
    <property type="match status" value="1"/>
</dbReference>
<dbReference type="InterPro" id="IPR049163">
    <property type="entry name" value="Pif1-like_2B_dom"/>
</dbReference>
<evidence type="ECO:0000259" key="3">
    <source>
        <dbReference type="Pfam" id="PF21530"/>
    </source>
</evidence>
<feature type="domain" description="DNA helicase Pif1-like 2B" evidence="3">
    <location>
        <begin position="149"/>
        <end position="194"/>
    </location>
</feature>
<keyword evidence="1" id="KW-0233">DNA recombination</keyword>
<dbReference type="PANTHER" id="PTHR10492">
    <property type="match status" value="1"/>
</dbReference>
<proteinExistence type="inferred from homology"/>
<dbReference type="EC" id="5.6.2.3" evidence="1"/>
<keyword evidence="1" id="KW-0378">Hydrolase</keyword>
<keyword evidence="1" id="KW-0227">DNA damage</keyword>
<organism evidence="4 5">
    <name type="scientific">Cordylochernes scorpioides</name>
    <dbReference type="NCBI Taxonomy" id="51811"/>
    <lineage>
        <taxon>Eukaryota</taxon>
        <taxon>Metazoa</taxon>
        <taxon>Ecdysozoa</taxon>
        <taxon>Arthropoda</taxon>
        <taxon>Chelicerata</taxon>
        <taxon>Arachnida</taxon>
        <taxon>Pseudoscorpiones</taxon>
        <taxon>Cheliferoidea</taxon>
        <taxon>Chernetidae</taxon>
        <taxon>Cordylochernes</taxon>
    </lineage>
</organism>
<evidence type="ECO:0000259" key="2">
    <source>
        <dbReference type="Pfam" id="PF05970"/>
    </source>
</evidence>
<protein>
    <recommendedName>
        <fullName evidence="1">ATP-dependent DNA helicase</fullName>
        <ecNumber evidence="1">5.6.2.3</ecNumber>
    </recommendedName>
</protein>
<evidence type="ECO:0000313" key="5">
    <source>
        <dbReference type="Proteomes" id="UP001235939"/>
    </source>
</evidence>
<comment type="catalytic activity">
    <reaction evidence="1">
        <text>ATP + H2O = ADP + phosphate + H(+)</text>
        <dbReference type="Rhea" id="RHEA:13065"/>
        <dbReference type="ChEBI" id="CHEBI:15377"/>
        <dbReference type="ChEBI" id="CHEBI:15378"/>
        <dbReference type="ChEBI" id="CHEBI:30616"/>
        <dbReference type="ChEBI" id="CHEBI:43474"/>
        <dbReference type="ChEBI" id="CHEBI:456216"/>
        <dbReference type="EC" id="5.6.2.3"/>
    </reaction>
</comment>
<evidence type="ECO:0000313" key="4">
    <source>
        <dbReference type="EMBL" id="UYV61939.1"/>
    </source>
</evidence>
<dbReference type="Proteomes" id="UP001235939">
    <property type="component" value="Chromosome 01"/>
</dbReference>
<accession>A0ABY6JZF5</accession>